<comment type="cofactor">
    <cofactor evidence="1">
        <name>FAD</name>
        <dbReference type="ChEBI" id="CHEBI:57692"/>
    </cofactor>
</comment>
<keyword evidence="2" id="KW-0285">Flavoprotein</keyword>
<dbReference type="InterPro" id="IPR006076">
    <property type="entry name" value="FAD-dep_OxRdtase"/>
</dbReference>
<dbReference type="SUPFAM" id="SSF51905">
    <property type="entry name" value="FAD/NAD(P)-binding domain"/>
    <property type="match status" value="1"/>
</dbReference>
<evidence type="ECO:0000256" key="5">
    <source>
        <dbReference type="ARBA" id="ARBA00037941"/>
    </source>
</evidence>
<dbReference type="Pfam" id="PF01266">
    <property type="entry name" value="DAO"/>
    <property type="match status" value="1"/>
</dbReference>
<dbReference type="Gene3D" id="3.50.50.60">
    <property type="entry name" value="FAD/NAD(P)-binding domain"/>
    <property type="match status" value="1"/>
</dbReference>
<dbReference type="RefSeq" id="WP_166450502.1">
    <property type="nucleotide sequence ID" value="NZ_JAAOMA010000001.1"/>
</dbReference>
<comment type="similarity">
    <text evidence="5">Belongs to the L2HGDH family.</text>
</comment>
<protein>
    <submittedName>
        <fullName evidence="7">NAD(P)/FAD-dependent oxidoreductase</fullName>
    </submittedName>
</protein>
<evidence type="ECO:0000256" key="2">
    <source>
        <dbReference type="ARBA" id="ARBA00022630"/>
    </source>
</evidence>
<proteinExistence type="inferred from homology"/>
<dbReference type="InterPro" id="IPR036188">
    <property type="entry name" value="FAD/NAD-bd_sf"/>
</dbReference>
<evidence type="ECO:0000256" key="4">
    <source>
        <dbReference type="ARBA" id="ARBA00023002"/>
    </source>
</evidence>
<accession>A0ABX0L4E3</accession>
<keyword evidence="3" id="KW-0274">FAD</keyword>
<evidence type="ECO:0000259" key="6">
    <source>
        <dbReference type="Pfam" id="PF01266"/>
    </source>
</evidence>
<evidence type="ECO:0000313" key="7">
    <source>
        <dbReference type="EMBL" id="NHR03853.1"/>
    </source>
</evidence>
<reference evidence="7 8" key="1">
    <citation type="submission" date="2020-03" db="EMBL/GenBank/DDBJ databases">
        <title>Draft genome sequence of environmentally isolated cultures.</title>
        <authorList>
            <person name="Wilson H.S."/>
            <person name="De Leon M.E."/>
        </authorList>
    </citation>
    <scope>NUCLEOTIDE SEQUENCE [LARGE SCALE GENOMIC DNA]</scope>
    <source>
        <strain evidence="7 8">HSC-31F16</strain>
    </source>
</reference>
<organism evidence="7 8">
    <name type="scientific">Chromobacterium fluminis</name>
    <dbReference type="NCBI Taxonomy" id="3044269"/>
    <lineage>
        <taxon>Bacteria</taxon>
        <taxon>Pseudomonadati</taxon>
        <taxon>Pseudomonadota</taxon>
        <taxon>Betaproteobacteria</taxon>
        <taxon>Neisseriales</taxon>
        <taxon>Chromobacteriaceae</taxon>
        <taxon>Chromobacterium</taxon>
    </lineage>
</organism>
<keyword evidence="8" id="KW-1185">Reference proteome</keyword>
<evidence type="ECO:0000256" key="3">
    <source>
        <dbReference type="ARBA" id="ARBA00022827"/>
    </source>
</evidence>
<feature type="domain" description="FAD dependent oxidoreductase" evidence="6">
    <location>
        <begin position="25"/>
        <end position="379"/>
    </location>
</feature>
<dbReference type="Proteomes" id="UP001515641">
    <property type="component" value="Unassembled WGS sequence"/>
</dbReference>
<dbReference type="PANTHER" id="PTHR43104:SF4">
    <property type="entry name" value="L-2-HYDROXYGLUTARATE DEHYDROGENASE, MITOCHONDRIAL"/>
    <property type="match status" value="1"/>
</dbReference>
<evidence type="ECO:0000256" key="1">
    <source>
        <dbReference type="ARBA" id="ARBA00001974"/>
    </source>
</evidence>
<dbReference type="PANTHER" id="PTHR43104">
    <property type="entry name" value="L-2-HYDROXYGLUTARATE DEHYDROGENASE, MITOCHONDRIAL"/>
    <property type="match status" value="1"/>
</dbReference>
<sequence>MDAAHAKAHHLKNDKPGAMMEQVECVVIGAGVIGLAVARQLAMAGREVVIVEAESAIGQHASSRNSEVIHAGLYYPPGSLKARLCVAGRQRLYDYCAQRAIPHRRCGKLVVAADEAELPRLQALQQRAAANGVTDLRWLDAEQLQALEPALQARAALLSPSTGILDSHGLMLALLADAEAHGATLALNSPLHGGRVADDGLALDIAGMRLQARLVVNAAGPWAPRVAASLAGVPRETIPTPYYARGVYFALQGRSPFQRLIYPLPEAGGLGTHLTLDLAGQARFGPDLEWVDAIDYQVDPARADRFYDGIRRWWPALPEQALAPAYAGIRPKIVGPGAADADFLIQGPAQHGVPGLVQLYGIESPGLTASLALAEYAAATLTA</sequence>
<gene>
    <name evidence="7" type="ORF">HA052_01465</name>
</gene>
<comment type="caution">
    <text evidence="7">The sequence shown here is derived from an EMBL/GenBank/DDBJ whole genome shotgun (WGS) entry which is preliminary data.</text>
</comment>
<dbReference type="EMBL" id="JAAOMA010000001">
    <property type="protein sequence ID" value="NHR03853.1"/>
    <property type="molecule type" value="Genomic_DNA"/>
</dbReference>
<dbReference type="Gene3D" id="3.30.9.10">
    <property type="entry name" value="D-Amino Acid Oxidase, subunit A, domain 2"/>
    <property type="match status" value="1"/>
</dbReference>
<name>A0ABX0L4E3_9NEIS</name>
<evidence type="ECO:0000313" key="8">
    <source>
        <dbReference type="Proteomes" id="UP001515641"/>
    </source>
</evidence>
<keyword evidence="4" id="KW-0560">Oxidoreductase</keyword>